<dbReference type="AlphaFoldDB" id="A0A2P2DZY4"/>
<dbReference type="PANTHER" id="PTHR43861:SF6">
    <property type="entry name" value="METHYLTRANSFERASE TYPE 11"/>
    <property type="match status" value="1"/>
</dbReference>
<protein>
    <submittedName>
        <fullName evidence="1">Methylase/methyltransferase</fullName>
    </submittedName>
</protein>
<keyword evidence="1" id="KW-0489">Methyltransferase</keyword>
<keyword evidence="1" id="KW-0808">Transferase</keyword>
<name>A0A2P2DZY4_9LEPT</name>
<dbReference type="Pfam" id="PF13489">
    <property type="entry name" value="Methyltransf_23"/>
    <property type="match status" value="1"/>
</dbReference>
<accession>A0A2P2DZY4</accession>
<dbReference type="EMBL" id="BFBB01000004">
    <property type="protein sequence ID" value="GBF50198.1"/>
    <property type="molecule type" value="Genomic_DNA"/>
</dbReference>
<dbReference type="RefSeq" id="WP_108975905.1">
    <property type="nucleotide sequence ID" value="NZ_BFBB01000004.1"/>
</dbReference>
<dbReference type="Proteomes" id="UP000245133">
    <property type="component" value="Unassembled WGS sequence"/>
</dbReference>
<evidence type="ECO:0000313" key="1">
    <source>
        <dbReference type="EMBL" id="GBF50198.1"/>
    </source>
</evidence>
<gene>
    <name evidence="1" type="ORF">LPTSP4_17220</name>
</gene>
<dbReference type="InterPro" id="IPR029063">
    <property type="entry name" value="SAM-dependent_MTases_sf"/>
</dbReference>
<dbReference type="SUPFAM" id="SSF53335">
    <property type="entry name" value="S-adenosyl-L-methionine-dependent methyltransferases"/>
    <property type="match status" value="1"/>
</dbReference>
<proteinExistence type="predicted"/>
<dbReference type="OrthoDB" id="9810247at2"/>
<dbReference type="CDD" id="cd02440">
    <property type="entry name" value="AdoMet_MTases"/>
    <property type="match status" value="1"/>
</dbReference>
<evidence type="ECO:0000313" key="2">
    <source>
        <dbReference type="Proteomes" id="UP000245133"/>
    </source>
</evidence>
<keyword evidence="2" id="KW-1185">Reference proteome</keyword>
<sequence>MKNCILCGSTQTKEVFVEHGVPIWQCQNCGHVYSSYEQAEHYDGYWGEESQEYDLQWWDHAHRPVYQDFIQKFLTKKEGSLLDVGCGLGFFVKSVLEAKPGWKAVGYEISESAVQYARKINKMETVHAGLVQNSGLGKETFDVITLWDVIEHIPKPHDLLKYLYTLLKPGGVLFLQTPNFPIQLFKANLKVKWKGMKEGVNYLEAKDHVNNYKMHTLAKLGEQCGFKNPKFSVLKPILSVAGFKSKMAVYIKLAYYYITKYIFFLSFGKLNWNNTLFVTLEK</sequence>
<dbReference type="GO" id="GO:0032259">
    <property type="term" value="P:methylation"/>
    <property type="evidence" value="ECO:0007669"/>
    <property type="project" value="UniProtKB-KW"/>
</dbReference>
<dbReference type="Gene3D" id="3.40.50.150">
    <property type="entry name" value="Vaccinia Virus protein VP39"/>
    <property type="match status" value="1"/>
</dbReference>
<organism evidence="1 2">
    <name type="scientific">Leptospira ryugenii</name>
    <dbReference type="NCBI Taxonomy" id="1917863"/>
    <lineage>
        <taxon>Bacteria</taxon>
        <taxon>Pseudomonadati</taxon>
        <taxon>Spirochaetota</taxon>
        <taxon>Spirochaetia</taxon>
        <taxon>Leptospirales</taxon>
        <taxon>Leptospiraceae</taxon>
        <taxon>Leptospira</taxon>
    </lineage>
</organism>
<dbReference type="GO" id="GO:0008168">
    <property type="term" value="F:methyltransferase activity"/>
    <property type="evidence" value="ECO:0007669"/>
    <property type="project" value="UniProtKB-KW"/>
</dbReference>
<reference evidence="1 2" key="1">
    <citation type="submission" date="2018-02" db="EMBL/GenBank/DDBJ databases">
        <title>Novel Leptospira species isolated from soil and water in Japan.</title>
        <authorList>
            <person name="Nakao R."/>
            <person name="Masuzawa T."/>
        </authorList>
    </citation>
    <scope>NUCLEOTIDE SEQUENCE [LARGE SCALE GENOMIC DNA]</scope>
    <source>
        <strain evidence="1 2">YH101</strain>
    </source>
</reference>
<comment type="caution">
    <text evidence="1">The sequence shown here is derived from an EMBL/GenBank/DDBJ whole genome shotgun (WGS) entry which is preliminary data.</text>
</comment>
<dbReference type="PANTHER" id="PTHR43861">
    <property type="entry name" value="TRANS-ACONITATE 2-METHYLTRANSFERASE-RELATED"/>
    <property type="match status" value="1"/>
</dbReference>